<dbReference type="GO" id="GO:0005635">
    <property type="term" value="C:nuclear envelope"/>
    <property type="evidence" value="ECO:0007669"/>
    <property type="project" value="UniProtKB-ARBA"/>
</dbReference>
<name>A0AAV2YUU2_9STRA</name>
<dbReference type="Proteomes" id="UP001146120">
    <property type="component" value="Unassembled WGS sequence"/>
</dbReference>
<dbReference type="InterPro" id="IPR018222">
    <property type="entry name" value="Nuclear_transport_factor_2_euk"/>
</dbReference>
<dbReference type="SUPFAM" id="SSF53474">
    <property type="entry name" value="alpha/beta-Hydrolases"/>
    <property type="match status" value="1"/>
</dbReference>
<comment type="caution">
    <text evidence="4">The sequence shown here is derived from an EMBL/GenBank/DDBJ whole genome shotgun (WGS) entry which is preliminary data.</text>
</comment>
<dbReference type="Pfam" id="PF03959">
    <property type="entry name" value="FSH1"/>
    <property type="match status" value="1"/>
</dbReference>
<proteinExistence type="predicted"/>
<gene>
    <name evidence="4" type="ORF">N0F65_001946</name>
</gene>
<dbReference type="PANTHER" id="PTHR12612">
    <property type="entry name" value="NUCLEAR TRANSPORT FACTOR 2"/>
    <property type="match status" value="1"/>
</dbReference>
<dbReference type="Pfam" id="PF02136">
    <property type="entry name" value="NTF2"/>
    <property type="match status" value="1"/>
</dbReference>
<keyword evidence="2" id="KW-0963">Cytoplasm</keyword>
<dbReference type="PROSITE" id="PS50177">
    <property type="entry name" value="NTF2_DOMAIN"/>
    <property type="match status" value="1"/>
</dbReference>
<dbReference type="InterPro" id="IPR002075">
    <property type="entry name" value="NTF2_dom"/>
</dbReference>
<evidence type="ECO:0000256" key="2">
    <source>
        <dbReference type="ARBA" id="ARBA00022490"/>
    </source>
</evidence>
<feature type="domain" description="NTF2" evidence="3">
    <location>
        <begin position="347"/>
        <end position="458"/>
    </location>
</feature>
<evidence type="ECO:0000313" key="4">
    <source>
        <dbReference type="EMBL" id="DAZ98071.1"/>
    </source>
</evidence>
<evidence type="ECO:0000313" key="5">
    <source>
        <dbReference type="Proteomes" id="UP001146120"/>
    </source>
</evidence>
<protein>
    <recommendedName>
        <fullName evidence="3">NTF2 domain-containing protein</fullName>
    </recommendedName>
</protein>
<dbReference type="CDD" id="cd00780">
    <property type="entry name" value="NTF2"/>
    <property type="match status" value="1"/>
</dbReference>
<sequence>MLWLHLLVELGRKRLCDFDRLSNLPCLVPTPAAPVANPAGWLAGPAQALTSGLFRLLCLHGMYQNAELFATKTQHLRAKHHDLIDFVYVDGPFNTVPRILSQGKKSSHLKSRVRCTKKNDEFRAWWRPAGPHQPSPSQLDDDRDTLLSFLSDKLEEVGEIDGVLGFSQGASLAAWLCTTQARSELRWSPKLAVIIGGYKGPQQYSFSSGIEPDILSLHLYGANDHVISACKSLKLVDVFKKSQTQENQVFAVPHDQGHVVPKSDDLVDQVHAFLGLAATSSPSASRAPASPVEAAAHDPLLECHPVQQQSLERQLFFPTTKATNSHCGRGASRKSSSAEGIMSAEEVAKAFVQHYYTTFDSNRAALGGLYQAQSSLSWEGQMIQGQQAILEKFQQLPPCQHQFTTIDIQPSTSGSAMIIFVLGKLKIEENQPLQFSQVFQLVAHSPGAYYIHNDIFRLQYGATHDSLEKGDAPMLATLRIAELDKLVSRVKQKQANCLMAVEHYEKEIGHIDREVKNIMDRYTPLCKRLEQRRAERKALQDQHDDVAKQFGTILSNTKKQLRASNHEHVRNIRQEAAAELAGARGYSLGRESTVYQRSSTPHSALSPVSPSRNCYPCDCYGVEALDSS</sequence>
<evidence type="ECO:0000256" key="1">
    <source>
        <dbReference type="ARBA" id="ARBA00004496"/>
    </source>
</evidence>
<keyword evidence="5" id="KW-1185">Reference proteome</keyword>
<dbReference type="AlphaFoldDB" id="A0AAV2YUU2"/>
<dbReference type="FunFam" id="3.10.450.50:FF:000005">
    <property type="entry name" value="Nuclear transport factor 2"/>
    <property type="match status" value="1"/>
</dbReference>
<dbReference type="GO" id="GO:0006606">
    <property type="term" value="P:protein import into nucleus"/>
    <property type="evidence" value="ECO:0007669"/>
    <property type="project" value="UniProtKB-ARBA"/>
</dbReference>
<dbReference type="InterPro" id="IPR032710">
    <property type="entry name" value="NTF2-like_dom_sf"/>
</dbReference>
<dbReference type="EMBL" id="DAKRPA010000117">
    <property type="protein sequence ID" value="DAZ98071.1"/>
    <property type="molecule type" value="Genomic_DNA"/>
</dbReference>
<dbReference type="SUPFAM" id="SSF54427">
    <property type="entry name" value="NTF2-like"/>
    <property type="match status" value="1"/>
</dbReference>
<dbReference type="InterPro" id="IPR005645">
    <property type="entry name" value="FSH-like_dom"/>
</dbReference>
<reference evidence="4" key="2">
    <citation type="journal article" date="2023" name="Microbiol Resour">
        <title>Decontamination and Annotation of the Draft Genome Sequence of the Oomycete Lagenidium giganteum ARSEF 373.</title>
        <authorList>
            <person name="Morgan W.R."/>
            <person name="Tartar A."/>
        </authorList>
    </citation>
    <scope>NUCLEOTIDE SEQUENCE</scope>
    <source>
        <strain evidence="4">ARSEF 373</strain>
    </source>
</reference>
<dbReference type="GO" id="GO:0005737">
    <property type="term" value="C:cytoplasm"/>
    <property type="evidence" value="ECO:0007669"/>
    <property type="project" value="UniProtKB-SubCell"/>
</dbReference>
<reference evidence="4" key="1">
    <citation type="submission" date="2022-11" db="EMBL/GenBank/DDBJ databases">
        <authorList>
            <person name="Morgan W.R."/>
            <person name="Tartar A."/>
        </authorList>
    </citation>
    <scope>NUCLEOTIDE SEQUENCE</scope>
    <source>
        <strain evidence="4">ARSEF 373</strain>
    </source>
</reference>
<accession>A0AAV2YUU2</accession>
<comment type="subcellular location">
    <subcellularLocation>
        <location evidence="1">Cytoplasm</location>
    </subcellularLocation>
</comment>
<evidence type="ECO:0000259" key="3">
    <source>
        <dbReference type="PROSITE" id="PS50177"/>
    </source>
</evidence>
<organism evidence="4 5">
    <name type="scientific">Lagenidium giganteum</name>
    <dbReference type="NCBI Taxonomy" id="4803"/>
    <lineage>
        <taxon>Eukaryota</taxon>
        <taxon>Sar</taxon>
        <taxon>Stramenopiles</taxon>
        <taxon>Oomycota</taxon>
        <taxon>Peronosporomycetes</taxon>
        <taxon>Pythiales</taxon>
        <taxon>Pythiaceae</taxon>
    </lineage>
</organism>
<dbReference type="Gene3D" id="3.40.50.1820">
    <property type="entry name" value="alpha/beta hydrolase"/>
    <property type="match status" value="1"/>
</dbReference>
<dbReference type="InterPro" id="IPR029058">
    <property type="entry name" value="AB_hydrolase_fold"/>
</dbReference>
<dbReference type="InterPro" id="IPR045875">
    <property type="entry name" value="NTF2"/>
</dbReference>
<dbReference type="Gene3D" id="3.10.450.50">
    <property type="match status" value="1"/>
</dbReference>